<feature type="transmembrane region" description="Helical" evidence="1">
    <location>
        <begin position="21"/>
        <end position="40"/>
    </location>
</feature>
<dbReference type="AlphaFoldDB" id="A0A5N5TFP9"/>
<comment type="caution">
    <text evidence="2">The sequence shown here is derived from an EMBL/GenBank/DDBJ whole genome shotgun (WGS) entry which is preliminary data.</text>
</comment>
<reference evidence="2 3" key="1">
    <citation type="journal article" date="2019" name="PLoS Biol.">
        <title>Sex chromosomes control vertical transmission of feminizing Wolbachia symbionts in an isopod.</title>
        <authorList>
            <person name="Becking T."/>
            <person name="Chebbi M.A."/>
            <person name="Giraud I."/>
            <person name="Moumen B."/>
            <person name="Laverre T."/>
            <person name="Caubet Y."/>
            <person name="Peccoud J."/>
            <person name="Gilbert C."/>
            <person name="Cordaux R."/>
        </authorList>
    </citation>
    <scope>NUCLEOTIDE SEQUENCE [LARGE SCALE GENOMIC DNA]</scope>
    <source>
        <strain evidence="2">ANa2</strain>
        <tissue evidence="2">Whole body excluding digestive tract and cuticle</tissue>
    </source>
</reference>
<sequence>MPTYSGILYWKVFKLKMSLSVVFGSWFISVTFYFSLFLSSPNFFFNTNSGACEVFPSSHARLTFAGCFLYFPTTMIMMYCYGTAFHTDTNTIHRLVGAIVTAPQLVPGTAMNPVCV</sequence>
<keyword evidence="1" id="KW-0812">Transmembrane</keyword>
<proteinExistence type="predicted"/>
<evidence type="ECO:0000313" key="2">
    <source>
        <dbReference type="EMBL" id="KAB7505372.1"/>
    </source>
</evidence>
<keyword evidence="1" id="KW-0472">Membrane</keyword>
<evidence type="ECO:0000313" key="3">
    <source>
        <dbReference type="Proteomes" id="UP000326759"/>
    </source>
</evidence>
<accession>A0A5N5TFP9</accession>
<organism evidence="2 3">
    <name type="scientific">Armadillidium nasatum</name>
    <dbReference type="NCBI Taxonomy" id="96803"/>
    <lineage>
        <taxon>Eukaryota</taxon>
        <taxon>Metazoa</taxon>
        <taxon>Ecdysozoa</taxon>
        <taxon>Arthropoda</taxon>
        <taxon>Crustacea</taxon>
        <taxon>Multicrustacea</taxon>
        <taxon>Malacostraca</taxon>
        <taxon>Eumalacostraca</taxon>
        <taxon>Peracarida</taxon>
        <taxon>Isopoda</taxon>
        <taxon>Oniscidea</taxon>
        <taxon>Crinocheta</taxon>
        <taxon>Armadillidiidae</taxon>
        <taxon>Armadillidium</taxon>
    </lineage>
</organism>
<keyword evidence="1" id="KW-1133">Transmembrane helix</keyword>
<dbReference type="OrthoDB" id="9615015at2759"/>
<feature type="transmembrane region" description="Helical" evidence="1">
    <location>
        <begin position="60"/>
        <end position="81"/>
    </location>
</feature>
<gene>
    <name evidence="2" type="ORF">Anas_11443</name>
</gene>
<name>A0A5N5TFP9_9CRUS</name>
<dbReference type="EMBL" id="SEYY01001274">
    <property type="protein sequence ID" value="KAB7505372.1"/>
    <property type="molecule type" value="Genomic_DNA"/>
</dbReference>
<evidence type="ECO:0000256" key="1">
    <source>
        <dbReference type="SAM" id="Phobius"/>
    </source>
</evidence>
<keyword evidence="3" id="KW-1185">Reference proteome</keyword>
<dbReference type="Proteomes" id="UP000326759">
    <property type="component" value="Unassembled WGS sequence"/>
</dbReference>
<protein>
    <submittedName>
        <fullName evidence="2">Uncharacterized protein</fullName>
    </submittedName>
</protein>